<dbReference type="InterPro" id="IPR011989">
    <property type="entry name" value="ARM-like"/>
</dbReference>
<keyword evidence="2" id="KW-1185">Reference proteome</keyword>
<evidence type="ECO:0000313" key="1">
    <source>
        <dbReference type="EMBL" id="WIA15650.1"/>
    </source>
</evidence>
<dbReference type="Gene3D" id="1.25.10.10">
    <property type="entry name" value="Leucine-rich Repeat Variant"/>
    <property type="match status" value="1"/>
</dbReference>
<evidence type="ECO:0000313" key="2">
    <source>
        <dbReference type="Proteomes" id="UP001244341"/>
    </source>
</evidence>
<dbReference type="Proteomes" id="UP001244341">
    <property type="component" value="Chromosome 6b"/>
</dbReference>
<proteinExistence type="predicted"/>
<gene>
    <name evidence="1" type="ORF">OEZ85_002276</name>
</gene>
<dbReference type="EMBL" id="CP126213">
    <property type="protein sequence ID" value="WIA15650.1"/>
    <property type="molecule type" value="Genomic_DNA"/>
</dbReference>
<protein>
    <recommendedName>
        <fullName evidence="3">Clathrin/coatomer adaptor adaptin-like N-terminal domain-containing protein</fullName>
    </recommendedName>
</protein>
<organism evidence="1 2">
    <name type="scientific">Tetradesmus obliquus</name>
    <name type="common">Green alga</name>
    <name type="synonym">Acutodesmus obliquus</name>
    <dbReference type="NCBI Taxonomy" id="3088"/>
    <lineage>
        <taxon>Eukaryota</taxon>
        <taxon>Viridiplantae</taxon>
        <taxon>Chlorophyta</taxon>
        <taxon>core chlorophytes</taxon>
        <taxon>Chlorophyceae</taxon>
        <taxon>CS clade</taxon>
        <taxon>Sphaeropleales</taxon>
        <taxon>Scenedesmaceae</taxon>
        <taxon>Tetradesmus</taxon>
    </lineage>
</organism>
<accession>A0ABY8U355</accession>
<sequence>MSQDRIQAQLKGLGHASPLFRRQAAYGVFALLQAQPGLQKDAANDIILACITDRHTDVVEEAVAQLRQLATAAAAAGGKGVVNAEDALHLLLLALTTAGAATAPCCCGGATLQRLGCKPPRH</sequence>
<evidence type="ECO:0008006" key="3">
    <source>
        <dbReference type="Google" id="ProtNLM"/>
    </source>
</evidence>
<reference evidence="1 2" key="1">
    <citation type="submission" date="2023-05" db="EMBL/GenBank/DDBJ databases">
        <title>A 100% complete, gapless, phased diploid assembly of the Scenedesmus obliquus UTEX 3031 genome.</title>
        <authorList>
            <person name="Biondi T.C."/>
            <person name="Hanschen E.R."/>
            <person name="Kwon T."/>
            <person name="Eng W."/>
            <person name="Kruse C.P.S."/>
            <person name="Koehler S.I."/>
            <person name="Kunde Y."/>
            <person name="Gleasner C.D."/>
            <person name="You Mak K.T."/>
            <person name="Polle J."/>
            <person name="Hovde B.T."/>
            <person name="Starkenburg S.R."/>
        </authorList>
    </citation>
    <scope>NUCLEOTIDE SEQUENCE [LARGE SCALE GENOMIC DNA]</scope>
    <source>
        <strain evidence="1 2">DOE0152z</strain>
    </source>
</reference>
<name>A0ABY8U355_TETOB</name>